<evidence type="ECO:0000256" key="1">
    <source>
        <dbReference type="ARBA" id="ARBA00005306"/>
    </source>
</evidence>
<dbReference type="Gene3D" id="2.40.240.10">
    <property type="entry name" value="Ribosomal Protein L25, Chain P"/>
    <property type="match status" value="2"/>
</dbReference>
<evidence type="ECO:0000256" key="11">
    <source>
        <dbReference type="ARBA" id="ARBA00047380"/>
    </source>
</evidence>
<dbReference type="GO" id="GO:0005524">
    <property type="term" value="F:ATP binding"/>
    <property type="evidence" value="ECO:0007669"/>
    <property type="project" value="UniProtKB-KW"/>
</dbReference>
<evidence type="ECO:0000256" key="13">
    <source>
        <dbReference type="ARBA" id="ARBA00048270"/>
    </source>
</evidence>
<accession>A0AAX0LB39</accession>
<comment type="catalytic activity">
    <reaction evidence="12">
        <text>L-glutamyl-tRNA(Gln) + L-glutamine + ATP + H2O = L-glutaminyl-tRNA(Gln) + L-glutamate + ADP + phosphate + H(+)</text>
        <dbReference type="Rhea" id="RHEA:17521"/>
        <dbReference type="Rhea" id="RHEA-COMP:9681"/>
        <dbReference type="Rhea" id="RHEA-COMP:9684"/>
        <dbReference type="ChEBI" id="CHEBI:15377"/>
        <dbReference type="ChEBI" id="CHEBI:15378"/>
        <dbReference type="ChEBI" id="CHEBI:29985"/>
        <dbReference type="ChEBI" id="CHEBI:30616"/>
        <dbReference type="ChEBI" id="CHEBI:43474"/>
        <dbReference type="ChEBI" id="CHEBI:58359"/>
        <dbReference type="ChEBI" id="CHEBI:78520"/>
        <dbReference type="ChEBI" id="CHEBI:78521"/>
        <dbReference type="ChEBI" id="CHEBI:456216"/>
    </reaction>
</comment>
<dbReference type="Pfam" id="PF20974">
    <property type="entry name" value="tRNA-synt_1c_C2"/>
    <property type="match status" value="1"/>
</dbReference>
<dbReference type="Pfam" id="PF03950">
    <property type="entry name" value="tRNA-synt_1c_C"/>
    <property type="match status" value="1"/>
</dbReference>
<dbReference type="SUPFAM" id="SSF52374">
    <property type="entry name" value="Nucleotidylyl transferase"/>
    <property type="match status" value="1"/>
</dbReference>
<dbReference type="InterPro" id="IPR004514">
    <property type="entry name" value="Gln-tRNA-synth"/>
</dbReference>
<dbReference type="InterPro" id="IPR020058">
    <property type="entry name" value="Glu/Gln-tRNA-synth_Ib_cat-dom"/>
</dbReference>
<evidence type="ECO:0000256" key="8">
    <source>
        <dbReference type="ARBA" id="ARBA00022917"/>
    </source>
</evidence>
<comment type="function">
    <text evidence="10">Allows the formation of correctly charged Asn-tRNA(Asn) or Gln-tRNA(Gln) through the transamidation of misacylated Asp-tRNA(Asn) or Glu-tRNA(Gln) in organisms which lack either or both of asparaginyl-tRNA or glutaminyl-tRNA synthetases. The reaction takes place in the presence of glutamine and ATP through an activated phospho-Asp-tRNA(Asn) or phospho-Glu-tRNA(Gln).</text>
</comment>
<evidence type="ECO:0000256" key="14">
    <source>
        <dbReference type="NCBIfam" id="TIGR00440"/>
    </source>
</evidence>
<evidence type="ECO:0000256" key="12">
    <source>
        <dbReference type="ARBA" id="ARBA00047913"/>
    </source>
</evidence>
<dbReference type="FunFam" id="1.10.10.410:FF:000001">
    <property type="entry name" value="Aspartyl/glutamyl-tRNA(Asn/Gln) amidotransferase subunit B"/>
    <property type="match status" value="1"/>
</dbReference>
<dbReference type="NCBIfam" id="TIGR00440">
    <property type="entry name" value="glnS"/>
    <property type="match status" value="1"/>
</dbReference>
<comment type="subunit">
    <text evidence="3">Heterotrimer of A, B and C subunits.</text>
</comment>
<evidence type="ECO:0000256" key="15">
    <source>
        <dbReference type="RuleBase" id="RU363037"/>
    </source>
</evidence>
<name>A0AAX0LB39_9BACT</name>
<dbReference type="NCBIfam" id="NF011291">
    <property type="entry name" value="PRK14703.1"/>
    <property type="match status" value="1"/>
</dbReference>
<dbReference type="SUPFAM" id="SSF89095">
    <property type="entry name" value="GatB/YqeY motif"/>
    <property type="match status" value="2"/>
</dbReference>
<dbReference type="Pfam" id="PF02637">
    <property type="entry name" value="GatB_Yqey"/>
    <property type="match status" value="1"/>
</dbReference>
<dbReference type="PRINTS" id="PR00987">
    <property type="entry name" value="TRNASYNTHGLU"/>
</dbReference>
<reference evidence="17 18" key="1">
    <citation type="submission" date="2016-08" db="EMBL/GenBank/DDBJ databases">
        <title>Campylobacter species from sea mammals.</title>
        <authorList>
            <person name="Gilbert M.J."/>
            <person name="Byrne B.A."/>
            <person name="Zomer A.L."/>
            <person name="Wagenaar J.A."/>
        </authorList>
    </citation>
    <scope>NUCLEOTIDE SEQUENCE [LARGE SCALE GENOMIC DNA]</scope>
    <source>
        <strain evidence="17 18">1105248</strain>
    </source>
</reference>
<dbReference type="Gene3D" id="1.10.10.410">
    <property type="match status" value="1"/>
</dbReference>
<dbReference type="InterPro" id="IPR020056">
    <property type="entry name" value="Rbsml_bL25/Gln-tRNA_synth_N"/>
</dbReference>
<dbReference type="InterPro" id="IPR001412">
    <property type="entry name" value="aa-tRNA-synth_I_CS"/>
</dbReference>
<dbReference type="AlphaFoldDB" id="A0AAX0LB39"/>
<keyword evidence="6 15" id="KW-0547">Nucleotide-binding</keyword>
<dbReference type="PANTHER" id="PTHR43097:SF5">
    <property type="entry name" value="GLUTAMATE--TRNA LIGASE"/>
    <property type="match status" value="1"/>
</dbReference>
<dbReference type="SMART" id="SM00845">
    <property type="entry name" value="GatB_Yqey"/>
    <property type="match status" value="1"/>
</dbReference>
<comment type="catalytic activity">
    <reaction evidence="11">
        <text>L-aspartyl-tRNA(Asn) + L-glutamine + ATP + H2O = L-asparaginyl-tRNA(Asn) + L-glutamate + ADP + phosphate + 2 H(+)</text>
        <dbReference type="Rhea" id="RHEA:14513"/>
        <dbReference type="Rhea" id="RHEA-COMP:9674"/>
        <dbReference type="Rhea" id="RHEA-COMP:9677"/>
        <dbReference type="ChEBI" id="CHEBI:15377"/>
        <dbReference type="ChEBI" id="CHEBI:15378"/>
        <dbReference type="ChEBI" id="CHEBI:29985"/>
        <dbReference type="ChEBI" id="CHEBI:30616"/>
        <dbReference type="ChEBI" id="CHEBI:43474"/>
        <dbReference type="ChEBI" id="CHEBI:58359"/>
        <dbReference type="ChEBI" id="CHEBI:78515"/>
        <dbReference type="ChEBI" id="CHEBI:78516"/>
        <dbReference type="ChEBI" id="CHEBI:456216"/>
    </reaction>
</comment>
<dbReference type="EC" id="6.1.1.18" evidence="14"/>
<keyword evidence="9 15" id="KW-0030">Aminoacyl-tRNA synthetase</keyword>
<dbReference type="GO" id="GO:0016884">
    <property type="term" value="F:carbon-nitrogen ligase activity, with glutamine as amido-N-donor"/>
    <property type="evidence" value="ECO:0007669"/>
    <property type="project" value="InterPro"/>
</dbReference>
<dbReference type="SUPFAM" id="SSF50715">
    <property type="entry name" value="Ribosomal protein L25-like"/>
    <property type="match status" value="1"/>
</dbReference>
<proteinExistence type="inferred from homology"/>
<dbReference type="InterPro" id="IPR003789">
    <property type="entry name" value="Asn/Gln_tRNA_amidoTrase-B-like"/>
</dbReference>
<dbReference type="InterPro" id="IPR018027">
    <property type="entry name" value="Asn/Gln_amidotransferase"/>
</dbReference>
<evidence type="ECO:0000313" key="18">
    <source>
        <dbReference type="Proteomes" id="UP000189728"/>
    </source>
</evidence>
<dbReference type="InterPro" id="IPR000924">
    <property type="entry name" value="Glu/Gln-tRNA-synth"/>
</dbReference>
<evidence type="ECO:0000256" key="5">
    <source>
        <dbReference type="ARBA" id="ARBA00022598"/>
    </source>
</evidence>
<dbReference type="GO" id="GO:0006425">
    <property type="term" value="P:glutaminyl-tRNA aminoacylation"/>
    <property type="evidence" value="ECO:0007669"/>
    <property type="project" value="UniProtKB-UniRule"/>
</dbReference>
<dbReference type="EMBL" id="MCRK01000034">
    <property type="protein sequence ID" value="OPA77988.1"/>
    <property type="molecule type" value="Genomic_DNA"/>
</dbReference>
<evidence type="ECO:0000256" key="7">
    <source>
        <dbReference type="ARBA" id="ARBA00022840"/>
    </source>
</evidence>
<evidence type="ECO:0000256" key="10">
    <source>
        <dbReference type="ARBA" id="ARBA00024799"/>
    </source>
</evidence>
<keyword evidence="8 15" id="KW-0648">Protein biosynthesis</keyword>
<feature type="domain" description="Asn/Gln amidotransferase" evidence="16">
    <location>
        <begin position="602"/>
        <end position="747"/>
    </location>
</feature>
<dbReference type="Pfam" id="PF00749">
    <property type="entry name" value="tRNA-synt_1c"/>
    <property type="match status" value="1"/>
</dbReference>
<evidence type="ECO:0000256" key="6">
    <source>
        <dbReference type="ARBA" id="ARBA00022741"/>
    </source>
</evidence>
<organism evidence="17 18">
    <name type="scientific">Campylobacter pinnipediorum subsp. pinnipediorum</name>
    <dbReference type="NCBI Taxonomy" id="1660067"/>
    <lineage>
        <taxon>Bacteria</taxon>
        <taxon>Pseudomonadati</taxon>
        <taxon>Campylobacterota</taxon>
        <taxon>Epsilonproteobacteria</taxon>
        <taxon>Campylobacterales</taxon>
        <taxon>Campylobacteraceae</taxon>
        <taxon>Campylobacter</taxon>
    </lineage>
</organism>
<dbReference type="Proteomes" id="UP000189728">
    <property type="component" value="Unassembled WGS sequence"/>
</dbReference>
<keyword evidence="7 15" id="KW-0067">ATP-binding</keyword>
<dbReference type="CDD" id="cd00807">
    <property type="entry name" value="GlnRS_core"/>
    <property type="match status" value="1"/>
</dbReference>
<keyword evidence="5 15" id="KW-0436">Ligase</keyword>
<dbReference type="InterPro" id="IPR050132">
    <property type="entry name" value="Gln/Glu-tRNA_Ligase"/>
</dbReference>
<dbReference type="InterPro" id="IPR023168">
    <property type="entry name" value="GatB_Yqey_C_2"/>
</dbReference>
<keyword evidence="4" id="KW-0963">Cytoplasm</keyword>
<dbReference type="FunFam" id="3.40.50.620:FF:000037">
    <property type="entry name" value="Glutamine--tRNA ligase cytoplasmic"/>
    <property type="match status" value="1"/>
</dbReference>
<dbReference type="InterPro" id="IPR011035">
    <property type="entry name" value="Ribosomal_bL25/Gln-tRNA_synth"/>
</dbReference>
<dbReference type="InterPro" id="IPR014729">
    <property type="entry name" value="Rossmann-like_a/b/a_fold"/>
</dbReference>
<comment type="similarity">
    <text evidence="1">Belongs to the GatB/GatE family. GatB subfamily.</text>
</comment>
<comment type="similarity">
    <text evidence="2 15">Belongs to the class-I aminoacyl-tRNA synthetase family.</text>
</comment>
<evidence type="ECO:0000256" key="2">
    <source>
        <dbReference type="ARBA" id="ARBA00005594"/>
    </source>
</evidence>
<dbReference type="InterPro" id="IPR049437">
    <property type="entry name" value="tRNA-synt_1c_C2"/>
</dbReference>
<evidence type="ECO:0000256" key="4">
    <source>
        <dbReference type="ARBA" id="ARBA00022490"/>
    </source>
</evidence>
<dbReference type="GO" id="GO:0004819">
    <property type="term" value="F:glutamine-tRNA ligase activity"/>
    <property type="evidence" value="ECO:0007669"/>
    <property type="project" value="UniProtKB-UniRule"/>
</dbReference>
<dbReference type="PROSITE" id="PS00178">
    <property type="entry name" value="AA_TRNA_LIGASE_I"/>
    <property type="match status" value="1"/>
</dbReference>
<dbReference type="Gene3D" id="3.40.50.620">
    <property type="entry name" value="HUPs"/>
    <property type="match status" value="1"/>
</dbReference>
<gene>
    <name evidence="17" type="ORF">BFG04_03465</name>
</gene>
<comment type="catalytic activity">
    <reaction evidence="13">
        <text>tRNA(Gln) + L-glutamine + ATP = L-glutaminyl-tRNA(Gln) + AMP + diphosphate</text>
        <dbReference type="Rhea" id="RHEA:20121"/>
        <dbReference type="Rhea" id="RHEA-COMP:9662"/>
        <dbReference type="Rhea" id="RHEA-COMP:9681"/>
        <dbReference type="ChEBI" id="CHEBI:30616"/>
        <dbReference type="ChEBI" id="CHEBI:33019"/>
        <dbReference type="ChEBI" id="CHEBI:58359"/>
        <dbReference type="ChEBI" id="CHEBI:78442"/>
        <dbReference type="ChEBI" id="CHEBI:78521"/>
        <dbReference type="ChEBI" id="CHEBI:456215"/>
        <dbReference type="EC" id="6.1.1.18"/>
    </reaction>
</comment>
<evidence type="ECO:0000259" key="16">
    <source>
        <dbReference type="SMART" id="SM00845"/>
    </source>
</evidence>
<dbReference type="InterPro" id="IPR020059">
    <property type="entry name" value="Glu/Gln-tRNA-synth_Ib_codon-bd"/>
</dbReference>
<evidence type="ECO:0000313" key="17">
    <source>
        <dbReference type="EMBL" id="OPA77988.1"/>
    </source>
</evidence>
<protein>
    <recommendedName>
        <fullName evidence="14">Glutamine--tRNA ligase</fullName>
        <ecNumber evidence="14">6.1.1.18</ecNumber>
    </recommendedName>
</protein>
<evidence type="ECO:0000256" key="9">
    <source>
        <dbReference type="ARBA" id="ARBA00023146"/>
    </source>
</evidence>
<sequence length="748" mass="85806">MKKKTNFLQTIIKNDLQTKKYEKIITRFPPEPNGYPHIGHAKSICLNFGLAKEFNGLCNLRMDDTNPTTEDTDYVKALKDAVEWLGFEYNGEIRYTSDYFDELYEYAVKLIKMGKAYVDSISEEQMSEYRGTVTSAGKRSEFANRTVEENLDLFERMKNGEFKNGEHILRAKIDMSAKNMQLRDPLLYRIRHSHHFRTGDKWCIYPMYDFAHPLSDYIEGVTHSICTLEFENNRDIYNWLLDTLGLSPRPYQYEFARLNINYTMMSKRKLIELVRKGIVSGWDDPRMPTIAGYKRKGYTKESIINFCEQIGVAKANSTVDVNQLEFCIRDDLNTKAPRVMCVSEPLKVVIENYEGDEELEADYFPPDVGKRGSRKLVFSKEIYIQKDDFSENPPKGYYRLTPTQSVRLKHGYIISFKEAIKDQNGDIVELRVNYHKDSKSGSDTSGIKVKSAIQWLSAKTAKKAELRLYDRLFLNESPKDESDLNPNSLIVLKDALIEPAVLSEKISERFQFERLGYFYVDPLDYTDENPVFNKIVGLKDSYTKSPQVAQQKQERSVKKEQIQGESKALSKEEQAIFERYTKELGLNDEVANILAKDKALSEFFEKSLLELNSPINLANIISSQVAKEIKNSGADELKFSPLQVASLIKMLDDELISSKIVKDVFEIMAKTGEEPQKIVEEKGLIQISDVNIIMPMIDEVLAKNSENLQKYKDGNTNLFGFFVGQVLKATGGKANPKVVNELVKERLG</sequence>
<evidence type="ECO:0000256" key="3">
    <source>
        <dbReference type="ARBA" id="ARBA00011123"/>
    </source>
</evidence>
<dbReference type="PANTHER" id="PTHR43097">
    <property type="entry name" value="GLUTAMINE-TRNA LIGASE"/>
    <property type="match status" value="1"/>
</dbReference>
<dbReference type="RefSeq" id="WP_078415474.1">
    <property type="nucleotide sequence ID" value="NZ_MCRK01000034.1"/>
</dbReference>
<dbReference type="GO" id="GO:0005829">
    <property type="term" value="C:cytosol"/>
    <property type="evidence" value="ECO:0007669"/>
    <property type="project" value="TreeGrafter"/>
</dbReference>
<comment type="caution">
    <text evidence="17">The sequence shown here is derived from an EMBL/GenBank/DDBJ whole genome shotgun (WGS) entry which is preliminary data.</text>
</comment>